<evidence type="ECO:0000256" key="6">
    <source>
        <dbReference type="ARBA" id="ARBA00023136"/>
    </source>
</evidence>
<comment type="caution">
    <text evidence="9">The sequence shown here is derived from an EMBL/GenBank/DDBJ whole genome shotgun (WGS) entry which is preliminary data.</text>
</comment>
<dbReference type="Proteomes" id="UP000033679">
    <property type="component" value="Unassembled WGS sequence"/>
</dbReference>
<reference evidence="9 10" key="1">
    <citation type="submission" date="2015-03" db="EMBL/GenBank/DDBJ databases">
        <authorList>
            <person name="McCorrison J."/>
            <person name="Sanka R."/>
            <person name="Adams M."/>
            <person name="Brinkac L."/>
            <person name="Nierman W."/>
            <person name="Sutton G."/>
            <person name="Nelson K."/>
            <person name="Kiedrowski L."/>
            <person name="Guerrero D."/>
            <person name="Bonomo R."/>
        </authorList>
    </citation>
    <scope>NUCLEOTIDE SEQUENCE [LARGE SCALE GENOMIC DNA]</scope>
    <source>
        <strain evidence="9 10">39373</strain>
    </source>
</reference>
<keyword evidence="4 7" id="KW-0812">Transmembrane</keyword>
<protein>
    <submittedName>
        <fullName evidence="9">Glycosyltransferase</fullName>
    </submittedName>
</protein>
<dbReference type="PANTHER" id="PTHR48090:SF1">
    <property type="entry name" value="PROPHAGE BACTOPRENOL GLUCOSYL TRANSFERASE HOMOLOG"/>
    <property type="match status" value="1"/>
</dbReference>
<dbReference type="EMBL" id="JZYN01000072">
    <property type="protein sequence ID" value="KJM57451.1"/>
    <property type="molecule type" value="Genomic_DNA"/>
</dbReference>
<keyword evidence="5 7" id="KW-1133">Transmembrane helix</keyword>
<dbReference type="CDD" id="cd04187">
    <property type="entry name" value="DPM1_like_bac"/>
    <property type="match status" value="1"/>
</dbReference>
<proteinExistence type="predicted"/>
<dbReference type="PANTHER" id="PTHR48090">
    <property type="entry name" value="UNDECAPRENYL-PHOSPHATE 4-DEOXY-4-FORMAMIDO-L-ARABINOSE TRANSFERASE-RELATED"/>
    <property type="match status" value="1"/>
</dbReference>
<keyword evidence="6 7" id="KW-0472">Membrane</keyword>
<evidence type="ECO:0000256" key="1">
    <source>
        <dbReference type="ARBA" id="ARBA00004141"/>
    </source>
</evidence>
<evidence type="ECO:0000256" key="7">
    <source>
        <dbReference type="SAM" id="Phobius"/>
    </source>
</evidence>
<keyword evidence="3 9" id="KW-0808">Transferase</keyword>
<comment type="subcellular location">
    <subcellularLocation>
        <location evidence="1">Membrane</location>
        <topology evidence="1">Multi-pass membrane protein</topology>
    </subcellularLocation>
</comment>
<feature type="transmembrane region" description="Helical" evidence="7">
    <location>
        <begin position="246"/>
        <end position="267"/>
    </location>
</feature>
<dbReference type="InterPro" id="IPR001173">
    <property type="entry name" value="Glyco_trans_2-like"/>
</dbReference>
<feature type="transmembrane region" description="Helical" evidence="7">
    <location>
        <begin position="279"/>
        <end position="303"/>
    </location>
</feature>
<dbReference type="SUPFAM" id="SSF53448">
    <property type="entry name" value="Nucleotide-diphospho-sugar transferases"/>
    <property type="match status" value="1"/>
</dbReference>
<organism evidence="9 10">
    <name type="scientific">Enterobacter hormaechei subsp. xiangfangensis</name>
    <dbReference type="NCBI Taxonomy" id="1296536"/>
    <lineage>
        <taxon>Bacteria</taxon>
        <taxon>Pseudomonadati</taxon>
        <taxon>Pseudomonadota</taxon>
        <taxon>Gammaproteobacteria</taxon>
        <taxon>Enterobacterales</taxon>
        <taxon>Enterobacteriaceae</taxon>
        <taxon>Enterobacter</taxon>
        <taxon>Enterobacter cloacae complex</taxon>
    </lineage>
</organism>
<evidence type="ECO:0000256" key="5">
    <source>
        <dbReference type="ARBA" id="ARBA00022989"/>
    </source>
</evidence>
<dbReference type="GO" id="GO:0005886">
    <property type="term" value="C:plasma membrane"/>
    <property type="evidence" value="ECO:0007669"/>
    <property type="project" value="TreeGrafter"/>
</dbReference>
<sequence>MNEINMDIMKSKSPSLAIVVPCYNEKDAFPFCLDGLTSVLSNLISKGKISDKSYILFVDDGSRDDTWEQIKAASCKNSFVRGLKLSRNRGHQIALMAGLSNADTDVTVSIDADLQDDISCIEKMIDKYHEGFEIVYGVRDNRDSDSVFKRTTANKFYSLMSWLGVNQVPNHADFRLLGRTALSALNKFKEQNVYLRGLIPLLGYKSTNVYYSRDERVAGESKYPLKKMLSLALEGITSLTITPLRMIAMAGIVTCLISSIAAIYAVIEKLQGDTVAGWTSVMIAIFFLGGVQMLSLGIIGEYIGKIYMESKNRPKFFIEEKAGGENEI</sequence>
<keyword evidence="2" id="KW-0328">Glycosyltransferase</keyword>
<dbReference type="GO" id="GO:0016757">
    <property type="term" value="F:glycosyltransferase activity"/>
    <property type="evidence" value="ECO:0007669"/>
    <property type="project" value="UniProtKB-KW"/>
</dbReference>
<gene>
    <name evidence="9" type="ORF">SS59_25990</name>
</gene>
<dbReference type="InterPro" id="IPR050256">
    <property type="entry name" value="Glycosyltransferase_2"/>
</dbReference>
<feature type="domain" description="Glycosyltransferase 2-like" evidence="8">
    <location>
        <begin position="18"/>
        <end position="180"/>
    </location>
</feature>
<dbReference type="Gene3D" id="3.90.550.10">
    <property type="entry name" value="Spore Coat Polysaccharide Biosynthesis Protein SpsA, Chain A"/>
    <property type="match status" value="1"/>
</dbReference>
<dbReference type="Pfam" id="PF00535">
    <property type="entry name" value="Glycos_transf_2"/>
    <property type="match status" value="1"/>
</dbReference>
<accession>A0A837FB22</accession>
<evidence type="ECO:0000256" key="3">
    <source>
        <dbReference type="ARBA" id="ARBA00022679"/>
    </source>
</evidence>
<evidence type="ECO:0000313" key="9">
    <source>
        <dbReference type="EMBL" id="KJM57451.1"/>
    </source>
</evidence>
<evidence type="ECO:0000256" key="2">
    <source>
        <dbReference type="ARBA" id="ARBA00022676"/>
    </source>
</evidence>
<evidence type="ECO:0000256" key="4">
    <source>
        <dbReference type="ARBA" id="ARBA00022692"/>
    </source>
</evidence>
<evidence type="ECO:0000259" key="8">
    <source>
        <dbReference type="Pfam" id="PF00535"/>
    </source>
</evidence>
<dbReference type="InterPro" id="IPR029044">
    <property type="entry name" value="Nucleotide-diphossugar_trans"/>
</dbReference>
<evidence type="ECO:0000313" key="10">
    <source>
        <dbReference type="Proteomes" id="UP000033679"/>
    </source>
</evidence>
<dbReference type="AlphaFoldDB" id="A0A837FB22"/>
<name>A0A837FB22_9ENTR</name>